<gene>
    <name evidence="2" type="ORF">GCM10025870_14860</name>
</gene>
<sequence length="65" mass="6927">MLYGLLVLQSGTPEAAYLFHVIVVAIALSIIAHSSTDVPIAAWFARREAEDRVRADAAPAPEPPA</sequence>
<keyword evidence="1" id="KW-1133">Transmembrane helix</keyword>
<keyword evidence="3" id="KW-1185">Reference proteome</keyword>
<reference evidence="3" key="1">
    <citation type="journal article" date="2019" name="Int. J. Syst. Evol. Microbiol.">
        <title>The Global Catalogue of Microorganisms (GCM) 10K type strain sequencing project: providing services to taxonomists for standard genome sequencing and annotation.</title>
        <authorList>
            <consortium name="The Broad Institute Genomics Platform"/>
            <consortium name="The Broad Institute Genome Sequencing Center for Infectious Disease"/>
            <person name="Wu L."/>
            <person name="Ma J."/>
        </authorList>
    </citation>
    <scope>NUCLEOTIDE SEQUENCE [LARGE SCALE GENOMIC DNA]</scope>
    <source>
        <strain evidence="3">NBRC 109019</strain>
    </source>
</reference>
<dbReference type="Proteomes" id="UP001321477">
    <property type="component" value="Chromosome"/>
</dbReference>
<dbReference type="EMBL" id="AP027734">
    <property type="protein sequence ID" value="BDZ54413.1"/>
    <property type="molecule type" value="Genomic_DNA"/>
</dbReference>
<evidence type="ECO:0000256" key="1">
    <source>
        <dbReference type="SAM" id="Phobius"/>
    </source>
</evidence>
<protein>
    <submittedName>
        <fullName evidence="2">Uncharacterized protein</fullName>
    </submittedName>
</protein>
<proteinExistence type="predicted"/>
<keyword evidence="1" id="KW-0812">Transmembrane</keyword>
<accession>A0ABN6YG58</accession>
<evidence type="ECO:0000313" key="3">
    <source>
        <dbReference type="Proteomes" id="UP001321477"/>
    </source>
</evidence>
<feature type="transmembrane region" description="Helical" evidence="1">
    <location>
        <begin position="15"/>
        <end position="44"/>
    </location>
</feature>
<keyword evidence="1" id="KW-0472">Membrane</keyword>
<evidence type="ECO:0000313" key="2">
    <source>
        <dbReference type="EMBL" id="BDZ54413.1"/>
    </source>
</evidence>
<organism evidence="2 3">
    <name type="scientific">Agromyces marinus</name>
    <dbReference type="NCBI Taxonomy" id="1389020"/>
    <lineage>
        <taxon>Bacteria</taxon>
        <taxon>Bacillati</taxon>
        <taxon>Actinomycetota</taxon>
        <taxon>Actinomycetes</taxon>
        <taxon>Micrococcales</taxon>
        <taxon>Microbacteriaceae</taxon>
        <taxon>Agromyces</taxon>
    </lineage>
</organism>
<name>A0ABN6YG58_9MICO</name>